<sequence>MLALEDVVTFRPRFPDAQHLETDLGAVVRNITRTDKGVLVGLRMLPNPDLDARAAIAFLTFGASENWQRVREATRARKGCWRGYSTCCGSA</sequence>
<dbReference type="Gene3D" id="2.40.10.220">
    <property type="entry name" value="predicted glycosyltransferase like domains"/>
    <property type="match status" value="1"/>
</dbReference>
<accession>A0A159Z523</accession>
<keyword evidence="2" id="KW-1185">Reference proteome</keyword>
<dbReference type="STRING" id="1335048.AKL17_3073"/>
<dbReference type="Proteomes" id="UP000076128">
    <property type="component" value="Chromosome"/>
</dbReference>
<gene>
    <name evidence="1" type="ORF">AKL17_3073</name>
</gene>
<protein>
    <submittedName>
        <fullName evidence="1">Cellulose synthase</fullName>
    </submittedName>
</protein>
<proteinExistence type="predicted"/>
<dbReference type="EMBL" id="CP012661">
    <property type="protein sequence ID" value="AMY70306.1"/>
    <property type="molecule type" value="Genomic_DNA"/>
</dbReference>
<organism evidence="1 2">
    <name type="scientific">Frigidibacter mobilis</name>
    <dbReference type="NCBI Taxonomy" id="1335048"/>
    <lineage>
        <taxon>Bacteria</taxon>
        <taxon>Pseudomonadati</taxon>
        <taxon>Pseudomonadota</taxon>
        <taxon>Alphaproteobacteria</taxon>
        <taxon>Rhodobacterales</taxon>
        <taxon>Paracoccaceae</taxon>
        <taxon>Frigidibacter</taxon>
    </lineage>
</organism>
<evidence type="ECO:0000313" key="2">
    <source>
        <dbReference type="Proteomes" id="UP000076128"/>
    </source>
</evidence>
<dbReference type="KEGG" id="daa:AKL17_3073"/>
<dbReference type="RefSeq" id="WP_066814510.1">
    <property type="nucleotide sequence ID" value="NZ_CP012661.1"/>
</dbReference>
<dbReference type="AlphaFoldDB" id="A0A159Z523"/>
<evidence type="ECO:0000313" key="1">
    <source>
        <dbReference type="EMBL" id="AMY70306.1"/>
    </source>
</evidence>
<reference evidence="1 2" key="1">
    <citation type="submission" date="2015-09" db="EMBL/GenBank/DDBJ databases">
        <title>Complete genome sequence of Defluviimonas alba cai42t isolated from an oilfield in Xinjiang.</title>
        <authorList>
            <person name="Geng S."/>
            <person name="Pan X."/>
            <person name="Wu X."/>
        </authorList>
    </citation>
    <scope>NUCLEOTIDE SEQUENCE [LARGE SCALE GENOMIC DNA]</scope>
    <source>
        <strain evidence="2">cai42</strain>
    </source>
</reference>
<name>A0A159Z523_9RHOB</name>